<feature type="compositionally biased region" description="Polar residues" evidence="6">
    <location>
        <begin position="715"/>
        <end position="731"/>
    </location>
</feature>
<feature type="compositionally biased region" description="Low complexity" evidence="6">
    <location>
        <begin position="391"/>
        <end position="404"/>
    </location>
</feature>
<feature type="region of interest" description="Disordered" evidence="6">
    <location>
        <begin position="194"/>
        <end position="231"/>
    </location>
</feature>
<reference evidence="9 10" key="1">
    <citation type="submission" date="2019-09" db="EMBL/GenBank/DDBJ databases">
        <title>Bird 10,000 Genomes (B10K) Project - Family phase.</title>
        <authorList>
            <person name="Zhang G."/>
        </authorList>
    </citation>
    <scope>NUCLEOTIDE SEQUENCE [LARGE SCALE GENOMIC DNA]</scope>
    <source>
        <strain evidence="9">B10K-DU-008-62</strain>
        <tissue evidence="9">Mixed tissue sample</tissue>
    </source>
</reference>
<sequence length="1591" mass="175617">MNKAPQPTGGAPTAPHPAPSPGLTQPTFPPGQTAPVVFNPAPTSQMNTPSQPRQVRALPWHFYQNRAQPPASASRVQSNTTARPGPPAHVYPAASQVMMIPSQISYTPSQGAYYIPGQGRSTYVVPTQQYPVQPGAPSFYPGASPTEFGTYAGAYYPTQGVQQFPAGVPTAQVIVSQQPPIPPKRERKTIRIRDPNQGGKDITEEIMSGARTSSTPTPPQAGSGLEPQANGETPHVAVIVRPGIEPPINTAHLADDRPKPAVVVSKPVSLEPSKSASPSPPPPLIPEVEPVVLSAMTLLPLVPAPDMDTVPAEEEEEEEEQEVTIPLPEPVLQAPVPLEAPPVPVVPSMPAVPPVPAAPSPPPVVAQAPEAPAKPASPSPPPPREEPCPEPAAEPTAEANGVLEEAPEPVPEVPVCQPVPTPVPVPTLDSPIAQPEELPLPNGVEGTSKAEPSEEQPESDVSPISEPEEPAQPGTPASPPVEEEEEESEGPGEAQERSLSPAPAPSQTSEATAQERGTGRVPVLHLPLLLPVAVSVPKKKRRMKELNKKEAVGDLLDAFKEVSVPGLASEVENKPPMSVPAREVEDVAPARPQEESEETWEEKEDKLAPEKGKAADQKYRYKEEQWKPLNPEEKKRYDREFLLGFQFIFASMQKPEGLPQITDVVLDKANKTPLRALDPIRLSGMNCSPDFTPSFANLGRPVMGNRGLSKEPSFFSPSQPSGLGPRRSQQSQRKEPRKIIATVSLNEDVKLNKAEKAWKPTSKRASEEEDPENIKTQELLRRVRSILNKLTPQMFQQLMKQVMELSIDTEERLKGVIDLVFEKAISEPNFSVAYANMCRCLMGLKVPTTDKPTVTVNFRKLLLNRCQKEFEKDKDDDEIFEKRQKEMDDASAPEEKARMKDELEEARDKARRRSLGNIKFIGELFKLKMLTEAIMHDCVVKLLKNHDEESLECLCRLLTTIGKDLDFEKAKPRMDQYFNQMEKIIKEKKTSSRIRFMLQDVIDLRRNSWVPRRGDQGPKTIDQIHKEAEMEEHREHIKVQQLMSKDKRRGPPGPSSSSGRGSLVADDGWNTVPISKGNRPIDTSRLTKITKPGSIDSSNQLFAPGGRLSWGKGSSGGSGAKPADSASDSGRPATSTLNRFSALQQSTPAESLESRRVVQRSSSSRDRSEKAGDRGDRESRSEKSSDRLERPDRGERADRNRSALTKRSFSKETEDRSREREKQAGPEAVRKAASMTEERDRSRENSELGWSGVLGVRLGLCLAQAVPDPHALLTVKQEPAPPAASPKPALSEEELEKKSKAIIEEYLHINDMKEALQCVQELGSPSSLYIFVQNGIESTLERSTISREHMGVLLCQLVKAGTLAKEQYYRGLREILEIAEDMEIDIPHIWLYLAELITPILQEEGIPMEELFREITKPLVPIGKATTLLVEVLGLLCKGMGQKTAGKLWRDGGLSWKEFLPEDQDVNKFVTEQKLEYTMGDSSDTPSRKELTSEELCKQMDKLLKENPNNQRIHDWIEANLSEQQVSSNTFIRALMTSVCHSAIVFENPYRVDALVIRNQAKLLQKYLRDEQKELQALYALQALVVKLDQP</sequence>
<dbReference type="Gene3D" id="1.25.40.180">
    <property type="match status" value="3"/>
</dbReference>
<evidence type="ECO:0000259" key="7">
    <source>
        <dbReference type="PROSITE" id="PS51363"/>
    </source>
</evidence>
<evidence type="ECO:0000256" key="5">
    <source>
        <dbReference type="ARBA" id="ARBA00022917"/>
    </source>
</evidence>
<evidence type="ECO:0000256" key="3">
    <source>
        <dbReference type="ARBA" id="ARBA00022553"/>
    </source>
</evidence>
<feature type="compositionally biased region" description="Basic and acidic residues" evidence="6">
    <location>
        <begin position="1163"/>
        <end position="1201"/>
    </location>
</feature>
<dbReference type="PANTHER" id="PTHR23253:SF10">
    <property type="entry name" value="EUKARYOTIC TRANSLATION INITIATION FACTOR 4 GAMMA 1"/>
    <property type="match status" value="1"/>
</dbReference>
<dbReference type="PROSITE" id="PS51363">
    <property type="entry name" value="W2"/>
    <property type="match status" value="1"/>
</dbReference>
<feature type="region of interest" description="Disordered" evidence="6">
    <location>
        <begin position="303"/>
        <end position="529"/>
    </location>
</feature>
<feature type="compositionally biased region" description="Low complexity" evidence="6">
    <location>
        <begin position="1120"/>
        <end position="1130"/>
    </location>
</feature>
<evidence type="ECO:0000313" key="10">
    <source>
        <dbReference type="Proteomes" id="UP000568556"/>
    </source>
</evidence>
<evidence type="ECO:0000259" key="8">
    <source>
        <dbReference type="PROSITE" id="PS51366"/>
    </source>
</evidence>
<keyword evidence="3" id="KW-0597">Phosphoprotein</keyword>
<dbReference type="PROSITE" id="PS51366">
    <property type="entry name" value="MI"/>
    <property type="match status" value="1"/>
</dbReference>
<evidence type="ECO:0000256" key="4">
    <source>
        <dbReference type="ARBA" id="ARBA00022845"/>
    </source>
</evidence>
<keyword evidence="4" id="KW-0810">Translation regulation</keyword>
<feature type="region of interest" description="Disordered" evidence="6">
    <location>
        <begin position="702"/>
        <end position="739"/>
    </location>
</feature>
<feature type="region of interest" description="Disordered" evidence="6">
    <location>
        <begin position="1"/>
        <end position="59"/>
    </location>
</feature>
<dbReference type="EMBL" id="VXAQ01000170">
    <property type="protein sequence ID" value="NXL58826.1"/>
    <property type="molecule type" value="Genomic_DNA"/>
</dbReference>
<feature type="compositionally biased region" description="Low complexity" evidence="6">
    <location>
        <begin position="1"/>
        <end position="13"/>
    </location>
</feature>
<feature type="compositionally biased region" description="Pro residues" evidence="6">
    <location>
        <begin position="408"/>
        <end position="425"/>
    </location>
</feature>
<feature type="non-terminal residue" evidence="9">
    <location>
        <position position="1591"/>
    </location>
</feature>
<feature type="domain" description="MI" evidence="8">
    <location>
        <begin position="1294"/>
        <end position="1416"/>
    </location>
</feature>
<dbReference type="GO" id="GO:0006417">
    <property type="term" value="P:regulation of translation"/>
    <property type="evidence" value="ECO:0007669"/>
    <property type="project" value="UniProtKB-KW"/>
</dbReference>
<dbReference type="GO" id="GO:0016281">
    <property type="term" value="C:eukaryotic translation initiation factor 4F complex"/>
    <property type="evidence" value="ECO:0007669"/>
    <property type="project" value="TreeGrafter"/>
</dbReference>
<dbReference type="SMART" id="SM00544">
    <property type="entry name" value="MA3"/>
    <property type="match status" value="1"/>
</dbReference>
<keyword evidence="5" id="KW-0648">Protein biosynthesis</keyword>
<accession>A0A7L0TVQ3</accession>
<feature type="compositionally biased region" description="Polar residues" evidence="6">
    <location>
        <begin position="1132"/>
        <end position="1149"/>
    </location>
</feature>
<feature type="compositionally biased region" description="Basic and acidic residues" evidence="6">
    <location>
        <begin position="1209"/>
        <end position="1246"/>
    </location>
</feature>
<dbReference type="Proteomes" id="UP000568556">
    <property type="component" value="Unassembled WGS sequence"/>
</dbReference>
<dbReference type="CDD" id="cd11559">
    <property type="entry name" value="W2_eIF4G1_like"/>
    <property type="match status" value="1"/>
</dbReference>
<dbReference type="InterPro" id="IPR016024">
    <property type="entry name" value="ARM-type_fold"/>
</dbReference>
<feature type="compositionally biased region" description="Pro residues" evidence="6">
    <location>
        <begin position="338"/>
        <end position="364"/>
    </location>
</feature>
<proteinExistence type="inferred from homology"/>
<dbReference type="GO" id="GO:0003743">
    <property type="term" value="F:translation initiation factor activity"/>
    <property type="evidence" value="ECO:0007669"/>
    <property type="project" value="UniProtKB-KW"/>
</dbReference>
<dbReference type="InterPro" id="IPR003307">
    <property type="entry name" value="W2_domain"/>
</dbReference>
<feature type="non-terminal residue" evidence="9">
    <location>
        <position position="1"/>
    </location>
</feature>
<keyword evidence="2" id="KW-0396">Initiation factor</keyword>
<dbReference type="FunFam" id="1.25.40.180:FF:000003">
    <property type="entry name" value="Putative eukaryotic translation initiation factor 4 gamma 1"/>
    <property type="match status" value="1"/>
</dbReference>
<comment type="caution">
    <text evidence="9">The sequence shown here is derived from an EMBL/GenBank/DDBJ whole genome shotgun (WGS) entry which is preliminary data.</text>
</comment>
<dbReference type="Pfam" id="PF02847">
    <property type="entry name" value="MA3"/>
    <property type="match status" value="1"/>
</dbReference>
<organism evidence="9 10">
    <name type="scientific">Chordeiles acutipennis</name>
    <name type="common">Lesser nighthawk</name>
    <name type="synonym">Caprimulgus acutipennis</name>
    <dbReference type="NCBI Taxonomy" id="118183"/>
    <lineage>
        <taxon>Eukaryota</taxon>
        <taxon>Metazoa</taxon>
        <taxon>Chordata</taxon>
        <taxon>Craniata</taxon>
        <taxon>Vertebrata</taxon>
        <taxon>Euteleostomi</taxon>
        <taxon>Archelosauria</taxon>
        <taxon>Archosauria</taxon>
        <taxon>Dinosauria</taxon>
        <taxon>Saurischia</taxon>
        <taxon>Theropoda</taxon>
        <taxon>Coelurosauria</taxon>
        <taxon>Aves</taxon>
        <taxon>Neognathae</taxon>
        <taxon>Neoaves</taxon>
        <taxon>Strisores</taxon>
        <taxon>Caprimulgiformes</taxon>
        <taxon>Caprimulgidae</taxon>
        <taxon>Chordeilinae</taxon>
        <taxon>Chordeiles</taxon>
    </lineage>
</organism>
<feature type="region of interest" description="Disordered" evidence="6">
    <location>
        <begin position="1040"/>
        <end position="1246"/>
    </location>
</feature>
<evidence type="ECO:0000256" key="6">
    <source>
        <dbReference type="SAM" id="MobiDB-lite"/>
    </source>
</evidence>
<feature type="compositionally biased region" description="Acidic residues" evidence="6">
    <location>
        <begin position="311"/>
        <end position="322"/>
    </location>
</feature>
<feature type="domain" description="W2" evidence="7">
    <location>
        <begin position="1481"/>
        <end position="1591"/>
    </location>
</feature>
<feature type="region of interest" description="Disordered" evidence="6">
    <location>
        <begin position="754"/>
        <end position="773"/>
    </location>
</feature>
<gene>
    <name evidence="9" type="primary">Eif4g1</name>
    <name evidence="9" type="ORF">CHOACU_R06320</name>
</gene>
<dbReference type="SUPFAM" id="SSF48371">
    <property type="entry name" value="ARM repeat"/>
    <property type="match status" value="3"/>
</dbReference>
<dbReference type="InterPro" id="IPR003891">
    <property type="entry name" value="Initiation_fac_eIF4g_MI"/>
</dbReference>
<feature type="region of interest" description="Disordered" evidence="6">
    <location>
        <begin position="67"/>
        <end position="86"/>
    </location>
</feature>
<keyword evidence="10" id="KW-1185">Reference proteome</keyword>
<dbReference type="GO" id="GO:0003729">
    <property type="term" value="F:mRNA binding"/>
    <property type="evidence" value="ECO:0007669"/>
    <property type="project" value="TreeGrafter"/>
</dbReference>
<evidence type="ECO:0000256" key="1">
    <source>
        <dbReference type="ARBA" id="ARBA00005775"/>
    </source>
</evidence>
<feature type="compositionally biased region" description="Polar residues" evidence="6">
    <location>
        <begin position="41"/>
        <end position="53"/>
    </location>
</feature>
<name>A0A7L0TVQ3_CHOAC</name>
<feature type="region of interest" description="Disordered" evidence="6">
    <location>
        <begin position="570"/>
        <end position="619"/>
    </location>
</feature>
<protein>
    <submittedName>
        <fullName evidence="9">IF4G1 factor</fullName>
    </submittedName>
</protein>
<dbReference type="PANTHER" id="PTHR23253">
    <property type="entry name" value="EUKARYOTIC TRANSLATION INITIATION FACTOR 4 GAMMA"/>
    <property type="match status" value="1"/>
</dbReference>
<dbReference type="InterPro" id="IPR003890">
    <property type="entry name" value="MIF4G-like_typ-3"/>
</dbReference>
<feature type="compositionally biased region" description="Low complexity" evidence="6">
    <location>
        <begin position="365"/>
        <end position="374"/>
    </location>
</feature>
<dbReference type="FunFam" id="1.25.40.180:FF:000001">
    <property type="entry name" value="Eukaryotic translation initiation factor 4 gamma, 3, putative"/>
    <property type="match status" value="1"/>
</dbReference>
<dbReference type="Pfam" id="PF02854">
    <property type="entry name" value="MIF4G"/>
    <property type="match status" value="1"/>
</dbReference>
<feature type="compositionally biased region" description="Basic and acidic residues" evidence="6">
    <location>
        <begin position="603"/>
        <end position="619"/>
    </location>
</feature>
<dbReference type="OrthoDB" id="514777at2759"/>
<comment type="similarity">
    <text evidence="1">Belongs to the eukaryotic initiation factor 4G family.</text>
</comment>
<feature type="compositionally biased region" description="Acidic residues" evidence="6">
    <location>
        <begin position="481"/>
        <end position="490"/>
    </location>
</feature>
<evidence type="ECO:0000313" key="9">
    <source>
        <dbReference type="EMBL" id="NXL58826.1"/>
    </source>
</evidence>
<evidence type="ECO:0000256" key="2">
    <source>
        <dbReference type="ARBA" id="ARBA00022540"/>
    </source>
</evidence>
<dbReference type="SMART" id="SM00543">
    <property type="entry name" value="MIF4G"/>
    <property type="match status" value="1"/>
</dbReference>